<dbReference type="Proteomes" id="UP000192247">
    <property type="component" value="Unassembled WGS sequence"/>
</dbReference>
<dbReference type="InParanoid" id="A0A1V9WYB3"/>
<protein>
    <recommendedName>
        <fullName evidence="4">THAP-type domain-containing protein</fullName>
    </recommendedName>
</protein>
<evidence type="ECO:0000256" key="1">
    <source>
        <dbReference type="SAM" id="MobiDB-lite"/>
    </source>
</evidence>
<dbReference type="AlphaFoldDB" id="A0A1V9WYB3"/>
<name>A0A1V9WYB3_9ACAR</name>
<feature type="compositionally biased region" description="Acidic residues" evidence="1">
    <location>
        <begin position="249"/>
        <end position="267"/>
    </location>
</feature>
<keyword evidence="3" id="KW-1185">Reference proteome</keyword>
<dbReference type="OrthoDB" id="10369001at2759"/>
<organism evidence="2 3">
    <name type="scientific">Tropilaelaps mercedesae</name>
    <dbReference type="NCBI Taxonomy" id="418985"/>
    <lineage>
        <taxon>Eukaryota</taxon>
        <taxon>Metazoa</taxon>
        <taxon>Ecdysozoa</taxon>
        <taxon>Arthropoda</taxon>
        <taxon>Chelicerata</taxon>
        <taxon>Arachnida</taxon>
        <taxon>Acari</taxon>
        <taxon>Parasitiformes</taxon>
        <taxon>Mesostigmata</taxon>
        <taxon>Gamasina</taxon>
        <taxon>Dermanyssoidea</taxon>
        <taxon>Laelapidae</taxon>
        <taxon>Tropilaelaps</taxon>
    </lineage>
</organism>
<evidence type="ECO:0000313" key="3">
    <source>
        <dbReference type="Proteomes" id="UP000192247"/>
    </source>
</evidence>
<gene>
    <name evidence="2" type="ORF">BIW11_14299</name>
</gene>
<proteinExistence type="predicted"/>
<sequence>MCLQGADGAVVPSMPMANNGNVVFRVPGDMRFLNVVLSAIARRFRNRKNNFVCKAHFLPEDLLLTGSGISLSKRAVPCFQVPRKTLKMVVRNGVSAKHSEVAYALLERSRGAAYLLASHESSSDSDVPSGGDCCGAGGLECHGNAPPVPPICHPGLPQYLQPSALPEASLTLQQRLQLAGVNIGKNHSVPGLNVKRSSENFISRDDGIGADGLVDYKRLKLSDSDSPPSHGHYDVGSDASGGNSRADEVGDDGDDMEDESKDMDEQTSEERLDSSLEVGSGPDAATPPYQTLSTFISPLKERMLAQEASPIPPGSNASTPVNAAATPPI</sequence>
<comment type="caution">
    <text evidence="2">The sequence shown here is derived from an EMBL/GenBank/DDBJ whole genome shotgun (WGS) entry which is preliminary data.</text>
</comment>
<accession>A0A1V9WYB3</accession>
<feature type="region of interest" description="Disordered" evidence="1">
    <location>
        <begin position="220"/>
        <end position="329"/>
    </location>
</feature>
<dbReference type="EMBL" id="MNPL01033352">
    <property type="protein sequence ID" value="OQR66220.1"/>
    <property type="molecule type" value="Genomic_DNA"/>
</dbReference>
<evidence type="ECO:0000313" key="2">
    <source>
        <dbReference type="EMBL" id="OQR66220.1"/>
    </source>
</evidence>
<evidence type="ECO:0008006" key="4">
    <source>
        <dbReference type="Google" id="ProtNLM"/>
    </source>
</evidence>
<reference evidence="2 3" key="1">
    <citation type="journal article" date="2017" name="Gigascience">
        <title>Draft genome of the honey bee ectoparasitic mite, Tropilaelaps mercedesae, is shaped by the parasitic life history.</title>
        <authorList>
            <person name="Dong X."/>
            <person name="Armstrong S.D."/>
            <person name="Xia D."/>
            <person name="Makepeace B.L."/>
            <person name="Darby A.C."/>
            <person name="Kadowaki T."/>
        </authorList>
    </citation>
    <scope>NUCLEOTIDE SEQUENCE [LARGE SCALE GENOMIC DNA]</scope>
    <source>
        <strain evidence="2">Wuxi-XJTLU</strain>
    </source>
</reference>